<protein>
    <submittedName>
        <fullName evidence="3">Uncharacterized mitochondrial protein AtMg00810-like</fullName>
    </submittedName>
</protein>
<dbReference type="RefSeq" id="XP_039117898.1">
    <property type="nucleotide sequence ID" value="XM_039261964.1"/>
</dbReference>
<feature type="domain" description="Reverse transcriptase Ty1/copia-type" evidence="1">
    <location>
        <begin position="17"/>
        <end position="136"/>
    </location>
</feature>
<dbReference type="GeneID" id="120253689"/>
<dbReference type="Pfam" id="PF07727">
    <property type="entry name" value="RVT_2"/>
    <property type="match status" value="1"/>
</dbReference>
<dbReference type="SUPFAM" id="SSF56672">
    <property type="entry name" value="DNA/RNA polymerases"/>
    <property type="match status" value="1"/>
</dbReference>
<sequence length="298" mass="33834">MEEEVYVSPNLEDLKYKAPRAWYERLDTWFLSQGFHKSLTKHTLYKKSNKQFETLLVCVYVDDLICLGSAIEAVDQFKEAMKKEFDITYLGVMKYFLGLEVHQSGNGIHVSQKKYAKDLLRQFGMQNCKSVGVPMAQSTKLQLSDDAKSVDATMYRSLIGKLLYLTHTMPDLVYSVNLLSRHMAQPTKFQLGVAKHVLRYVAGTYDYGIQYNSNVDCVLEGYCDSDWSGDTQDRKSTSSFVLSLGFGAVCWSSKRQEIVALSSIEAEYIALNATCYHSIWMEKILVDCNVNCDAAVQI</sequence>
<reference evidence="3" key="1">
    <citation type="submission" date="2025-08" db="UniProtKB">
        <authorList>
            <consortium name="RefSeq"/>
        </authorList>
    </citation>
    <scope>IDENTIFICATION</scope>
</reference>
<dbReference type="InterPro" id="IPR013103">
    <property type="entry name" value="RVT_2"/>
</dbReference>
<keyword evidence="2" id="KW-1185">Reference proteome</keyword>
<dbReference type="PANTHER" id="PTHR11439">
    <property type="entry name" value="GAG-POL-RELATED RETROTRANSPOSON"/>
    <property type="match status" value="1"/>
</dbReference>
<dbReference type="InterPro" id="IPR043502">
    <property type="entry name" value="DNA/RNA_pol_sf"/>
</dbReference>
<evidence type="ECO:0000313" key="2">
    <source>
        <dbReference type="Proteomes" id="UP001515500"/>
    </source>
</evidence>
<organism evidence="2 3">
    <name type="scientific">Dioscorea cayennensis subsp. rotundata</name>
    <name type="common">White Guinea yam</name>
    <name type="synonym">Dioscorea rotundata</name>
    <dbReference type="NCBI Taxonomy" id="55577"/>
    <lineage>
        <taxon>Eukaryota</taxon>
        <taxon>Viridiplantae</taxon>
        <taxon>Streptophyta</taxon>
        <taxon>Embryophyta</taxon>
        <taxon>Tracheophyta</taxon>
        <taxon>Spermatophyta</taxon>
        <taxon>Magnoliopsida</taxon>
        <taxon>Liliopsida</taxon>
        <taxon>Dioscoreales</taxon>
        <taxon>Dioscoreaceae</taxon>
        <taxon>Dioscorea</taxon>
    </lineage>
</organism>
<name>A0AB40ASW6_DIOCR</name>
<evidence type="ECO:0000259" key="1">
    <source>
        <dbReference type="Pfam" id="PF07727"/>
    </source>
</evidence>
<accession>A0AB40ASW6</accession>
<dbReference type="Proteomes" id="UP001515500">
    <property type="component" value="Unplaced"/>
</dbReference>
<dbReference type="AlphaFoldDB" id="A0AB40ASW6"/>
<evidence type="ECO:0000313" key="3">
    <source>
        <dbReference type="RefSeq" id="XP_039117898.1"/>
    </source>
</evidence>
<gene>
    <name evidence="3" type="primary">LOC120253689</name>
</gene>
<dbReference type="PANTHER" id="PTHR11439:SF463">
    <property type="entry name" value="REVERSE TRANSCRIPTASE TY1_COPIA-TYPE DOMAIN-CONTAINING PROTEIN"/>
    <property type="match status" value="1"/>
</dbReference>
<dbReference type="CDD" id="cd09272">
    <property type="entry name" value="RNase_HI_RT_Ty1"/>
    <property type="match status" value="1"/>
</dbReference>
<proteinExistence type="predicted"/>